<comment type="similarity">
    <text evidence="7">Belongs to the gamma-glutamyl phosphate reductase family.</text>
</comment>
<evidence type="ECO:0000256" key="4">
    <source>
        <dbReference type="ARBA" id="ARBA00022857"/>
    </source>
</evidence>
<dbReference type="PIRSF" id="PIRSF000151">
    <property type="entry name" value="GPR"/>
    <property type="match status" value="1"/>
</dbReference>
<evidence type="ECO:0000256" key="6">
    <source>
        <dbReference type="ARBA" id="ARBA00049024"/>
    </source>
</evidence>
<dbReference type="InterPro" id="IPR012134">
    <property type="entry name" value="Glu-5-SA_DH"/>
</dbReference>
<keyword evidence="7" id="KW-0963">Cytoplasm</keyword>
<sequence length="464" mass="50380">MRQAARPPCGRGDGRHASSPLVSPSPYTCVKAKRGGEMPDIRDVARHMKLESPEMASVSLQVRNDALLRIKQALQESKERIFAANAKDLAAADEANVAPAVRKRLLFDEHKLADVCAGIDSLVSLPDPVGRVLLRRELDQGLVLSRVTCPIGVIGVIFEARPDAMVQISTLCIKSGNCAMLKGGSETLNTNREMFEVIRAAALSAGLPDACLYLAEAHREVDELLGCYGYVDLLIPRGSNAFVRYIMDNTKIPVMGHADGICHVYVDKAAEVPMAVRICLDAKTQYTAACNAAETLLVHRDVAAKFLPPMAEAYREAGVTLRGDKAVRDLVGCEPATEDDWDTEYLAPIISAKVVDNIDQAIDHINRHGSHHTDAIVTDDDAAAKRFMRLVDSAGVYQNASTRFADGFRYGFGAEVGISTGKLHARGPVGLDGLVTYKYELHGSGQVVGDYAEGRSHFHFRDLD</sequence>
<evidence type="ECO:0000313" key="10">
    <source>
        <dbReference type="EMBL" id="MST72840.1"/>
    </source>
</evidence>
<evidence type="ECO:0000256" key="1">
    <source>
        <dbReference type="ARBA" id="ARBA00004985"/>
    </source>
</evidence>
<keyword evidence="2 7" id="KW-0028">Amino-acid biosynthesis</keyword>
<dbReference type="InterPro" id="IPR020593">
    <property type="entry name" value="G-glutamylP_reductase_CS"/>
</dbReference>
<dbReference type="NCBIfam" id="NF001221">
    <property type="entry name" value="PRK00197.1"/>
    <property type="match status" value="1"/>
</dbReference>
<feature type="domain" description="Aldehyde dehydrogenase" evidence="9">
    <location>
        <begin position="20"/>
        <end position="318"/>
    </location>
</feature>
<accession>A0A6N7XB98</accession>
<keyword evidence="4 7" id="KW-0521">NADP</keyword>
<dbReference type="InterPro" id="IPR015590">
    <property type="entry name" value="Aldehyde_DH_dom"/>
</dbReference>
<dbReference type="Gene3D" id="3.40.605.10">
    <property type="entry name" value="Aldehyde Dehydrogenase, Chain A, domain 1"/>
    <property type="match status" value="1"/>
</dbReference>
<protein>
    <recommendedName>
        <fullName evidence="7">Gamma-glutamyl phosphate reductase</fullName>
        <shortName evidence="7">GPR</shortName>
        <ecNumber evidence="7">1.2.1.41</ecNumber>
    </recommendedName>
    <alternativeName>
        <fullName evidence="7">Glutamate-5-semialdehyde dehydrogenase</fullName>
    </alternativeName>
    <alternativeName>
        <fullName evidence="7">Glutamyl-gamma-semialdehyde dehydrogenase</fullName>
        <shortName evidence="7">GSA dehydrogenase</shortName>
    </alternativeName>
</protein>
<proteinExistence type="inferred from homology"/>
<dbReference type="UniPathway" id="UPA00098">
    <property type="reaction ID" value="UER00360"/>
</dbReference>
<keyword evidence="5 7" id="KW-0560">Oxidoreductase</keyword>
<keyword evidence="3 7" id="KW-0641">Proline biosynthesis</keyword>
<evidence type="ECO:0000256" key="8">
    <source>
        <dbReference type="SAM" id="MobiDB-lite"/>
    </source>
</evidence>
<comment type="function">
    <text evidence="7">Catalyzes the NADPH-dependent reduction of L-glutamate 5-phosphate into L-glutamate 5-semialdehyde and phosphate. The product spontaneously undergoes cyclization to form 1-pyrroline-5-carboxylate.</text>
</comment>
<dbReference type="NCBIfam" id="TIGR00407">
    <property type="entry name" value="proA"/>
    <property type="match status" value="1"/>
</dbReference>
<dbReference type="EC" id="1.2.1.41" evidence="7"/>
<dbReference type="Pfam" id="PF00171">
    <property type="entry name" value="Aldedh"/>
    <property type="match status" value="1"/>
</dbReference>
<organism evidence="10 11">
    <name type="scientific">Olsenella porci</name>
    <dbReference type="NCBI Taxonomy" id="2652279"/>
    <lineage>
        <taxon>Bacteria</taxon>
        <taxon>Bacillati</taxon>
        <taxon>Actinomycetota</taxon>
        <taxon>Coriobacteriia</taxon>
        <taxon>Coriobacteriales</taxon>
        <taxon>Atopobiaceae</taxon>
        <taxon>Olsenella</taxon>
    </lineage>
</organism>
<dbReference type="SUPFAM" id="SSF53720">
    <property type="entry name" value="ALDH-like"/>
    <property type="match status" value="1"/>
</dbReference>
<dbReference type="GO" id="GO:0050661">
    <property type="term" value="F:NADP binding"/>
    <property type="evidence" value="ECO:0007669"/>
    <property type="project" value="InterPro"/>
</dbReference>
<dbReference type="CDD" id="cd07079">
    <property type="entry name" value="ALDH_F18-19_ProA-GPR"/>
    <property type="match status" value="1"/>
</dbReference>
<dbReference type="PANTHER" id="PTHR11063">
    <property type="entry name" value="GLUTAMATE SEMIALDEHYDE DEHYDROGENASE"/>
    <property type="match status" value="1"/>
</dbReference>
<reference evidence="10 11" key="1">
    <citation type="submission" date="2019-08" db="EMBL/GenBank/DDBJ databases">
        <title>In-depth cultivation of the pig gut microbiome towards novel bacterial diversity and tailored functional studies.</title>
        <authorList>
            <person name="Wylensek D."/>
            <person name="Hitch T.C.A."/>
            <person name="Clavel T."/>
        </authorList>
    </citation>
    <scope>NUCLEOTIDE SEQUENCE [LARGE SCALE GENOMIC DNA]</scope>
    <source>
        <strain evidence="10 11">CA-Schmier-601-WT-1</strain>
    </source>
</reference>
<comment type="caution">
    <text evidence="10">The sequence shown here is derived from an EMBL/GenBank/DDBJ whole genome shotgun (WGS) entry which is preliminary data.</text>
</comment>
<dbReference type="GO" id="GO:0055129">
    <property type="term" value="P:L-proline biosynthetic process"/>
    <property type="evidence" value="ECO:0007669"/>
    <property type="project" value="UniProtKB-UniRule"/>
</dbReference>
<dbReference type="InterPro" id="IPR016163">
    <property type="entry name" value="Ald_DH_C"/>
</dbReference>
<dbReference type="PANTHER" id="PTHR11063:SF8">
    <property type="entry name" value="DELTA-1-PYRROLINE-5-CARBOXYLATE SYNTHASE"/>
    <property type="match status" value="1"/>
</dbReference>
<comment type="catalytic activity">
    <reaction evidence="6 7">
        <text>L-glutamate 5-semialdehyde + phosphate + NADP(+) = L-glutamyl 5-phosphate + NADPH + H(+)</text>
        <dbReference type="Rhea" id="RHEA:19541"/>
        <dbReference type="ChEBI" id="CHEBI:15378"/>
        <dbReference type="ChEBI" id="CHEBI:43474"/>
        <dbReference type="ChEBI" id="CHEBI:57783"/>
        <dbReference type="ChEBI" id="CHEBI:58066"/>
        <dbReference type="ChEBI" id="CHEBI:58274"/>
        <dbReference type="ChEBI" id="CHEBI:58349"/>
        <dbReference type="EC" id="1.2.1.41"/>
    </reaction>
</comment>
<evidence type="ECO:0000259" key="9">
    <source>
        <dbReference type="Pfam" id="PF00171"/>
    </source>
</evidence>
<evidence type="ECO:0000256" key="5">
    <source>
        <dbReference type="ARBA" id="ARBA00023002"/>
    </source>
</evidence>
<dbReference type="HAMAP" id="MF_00412">
    <property type="entry name" value="ProA"/>
    <property type="match status" value="1"/>
</dbReference>
<keyword evidence="11" id="KW-1185">Reference proteome</keyword>
<feature type="region of interest" description="Disordered" evidence="8">
    <location>
        <begin position="1"/>
        <end position="25"/>
    </location>
</feature>
<dbReference type="Gene3D" id="3.40.309.10">
    <property type="entry name" value="Aldehyde Dehydrogenase, Chain A, domain 2"/>
    <property type="match status" value="1"/>
</dbReference>
<gene>
    <name evidence="7" type="primary">proA</name>
    <name evidence="10" type="ORF">FYJ68_06945</name>
</gene>
<dbReference type="PROSITE" id="PS01223">
    <property type="entry name" value="PROA"/>
    <property type="match status" value="1"/>
</dbReference>
<dbReference type="FunFam" id="3.40.309.10:FF:000006">
    <property type="entry name" value="Gamma-glutamyl phosphate reductase"/>
    <property type="match status" value="1"/>
</dbReference>
<comment type="pathway">
    <text evidence="1 7">Amino-acid biosynthesis; L-proline biosynthesis; L-glutamate 5-semialdehyde from L-glutamate: step 2/2.</text>
</comment>
<dbReference type="InterPro" id="IPR000965">
    <property type="entry name" value="GPR_dom"/>
</dbReference>
<name>A0A6N7XB98_9ACTN</name>
<dbReference type="InterPro" id="IPR016161">
    <property type="entry name" value="Ald_DH/histidinol_DH"/>
</dbReference>
<dbReference type="Proteomes" id="UP000469325">
    <property type="component" value="Unassembled WGS sequence"/>
</dbReference>
<comment type="subcellular location">
    <subcellularLocation>
        <location evidence="7">Cytoplasm</location>
    </subcellularLocation>
</comment>
<dbReference type="RefSeq" id="WP_154435384.1">
    <property type="nucleotide sequence ID" value="NZ_VUNC01000005.1"/>
</dbReference>
<evidence type="ECO:0000313" key="11">
    <source>
        <dbReference type="Proteomes" id="UP000469325"/>
    </source>
</evidence>
<evidence type="ECO:0000256" key="2">
    <source>
        <dbReference type="ARBA" id="ARBA00022605"/>
    </source>
</evidence>
<dbReference type="GO" id="GO:0005737">
    <property type="term" value="C:cytoplasm"/>
    <property type="evidence" value="ECO:0007669"/>
    <property type="project" value="UniProtKB-SubCell"/>
</dbReference>
<dbReference type="InterPro" id="IPR016162">
    <property type="entry name" value="Ald_DH_N"/>
</dbReference>
<dbReference type="AlphaFoldDB" id="A0A6N7XB98"/>
<dbReference type="GO" id="GO:0004350">
    <property type="term" value="F:glutamate-5-semialdehyde dehydrogenase activity"/>
    <property type="evidence" value="ECO:0007669"/>
    <property type="project" value="UniProtKB-UniRule"/>
</dbReference>
<evidence type="ECO:0000256" key="7">
    <source>
        <dbReference type="HAMAP-Rule" id="MF_00412"/>
    </source>
</evidence>
<dbReference type="EMBL" id="VUNC01000005">
    <property type="protein sequence ID" value="MST72840.1"/>
    <property type="molecule type" value="Genomic_DNA"/>
</dbReference>
<evidence type="ECO:0000256" key="3">
    <source>
        <dbReference type="ARBA" id="ARBA00022650"/>
    </source>
</evidence>